<dbReference type="EMBL" id="JAVYJV010000023">
    <property type="protein sequence ID" value="KAK4339255.1"/>
    <property type="molecule type" value="Genomic_DNA"/>
</dbReference>
<protein>
    <submittedName>
        <fullName evidence="5">Uncharacterized protein</fullName>
    </submittedName>
</protein>
<dbReference type="GO" id="GO:0005829">
    <property type="term" value="C:cytosol"/>
    <property type="evidence" value="ECO:0007669"/>
    <property type="project" value="TreeGrafter"/>
</dbReference>
<dbReference type="GO" id="GO:0071555">
    <property type="term" value="P:cell wall organization"/>
    <property type="evidence" value="ECO:0007669"/>
    <property type="project" value="UniProtKB-KW"/>
</dbReference>
<dbReference type="GO" id="GO:0052691">
    <property type="term" value="F:UDP-arabinopyranose mutase activity"/>
    <property type="evidence" value="ECO:0007669"/>
    <property type="project" value="TreeGrafter"/>
</dbReference>
<sequence>MIHTERVQISFVDTLSVCVKGLTQLFLMAFGSTSPTMMLQHNLSSLVRGTPGKYVDAVLTIPKGTLFPMCGMNLAFNRELIGPAMYFGLMGDGQPIGRYDDMWAGWCTKVICDHLGLGIKTGLPYIWHSKASNPFVNLKKEYKGIYWQEEIIPFFQAVTLPKECTTVQQCYIELAKQVKAKLSNIDRYFTKLADAMVTWIEAWDELNPTGENLAKLSISNGKTK</sequence>
<dbReference type="GO" id="GO:0071669">
    <property type="term" value="P:plant-type cell wall organization or biogenesis"/>
    <property type="evidence" value="ECO:0007669"/>
    <property type="project" value="TreeGrafter"/>
</dbReference>
<comment type="caution">
    <text evidence="5">The sequence shown here is derived from an EMBL/GenBank/DDBJ whole genome shotgun (WGS) entry which is preliminary data.</text>
</comment>
<dbReference type="PANTHER" id="PTHR31682">
    <property type="entry name" value="UDP-ARABINOSE MUTASE"/>
    <property type="match status" value="1"/>
</dbReference>
<evidence type="ECO:0000256" key="3">
    <source>
        <dbReference type="ARBA" id="ARBA00023034"/>
    </source>
</evidence>
<keyword evidence="3" id="KW-0333">Golgi apparatus</keyword>
<dbReference type="Pfam" id="PF03214">
    <property type="entry name" value="RGP"/>
    <property type="match status" value="1"/>
</dbReference>
<keyword evidence="6" id="KW-1185">Reference proteome</keyword>
<dbReference type="AlphaFoldDB" id="A0AAE1QTG9"/>
<name>A0AAE1QTG9_9SOLA</name>
<comment type="subcellular location">
    <subcellularLocation>
        <location evidence="1">Golgi apparatus</location>
    </subcellularLocation>
</comment>
<dbReference type="GO" id="GO:0005794">
    <property type="term" value="C:Golgi apparatus"/>
    <property type="evidence" value="ECO:0007669"/>
    <property type="project" value="UniProtKB-SubCell"/>
</dbReference>
<evidence type="ECO:0000256" key="2">
    <source>
        <dbReference type="ARBA" id="ARBA00008986"/>
    </source>
</evidence>
<evidence type="ECO:0000313" key="5">
    <source>
        <dbReference type="EMBL" id="KAK4339255.1"/>
    </source>
</evidence>
<keyword evidence="4" id="KW-0961">Cell wall biogenesis/degradation</keyword>
<dbReference type="GO" id="GO:0009505">
    <property type="term" value="C:plant-type cell wall"/>
    <property type="evidence" value="ECO:0007669"/>
    <property type="project" value="TreeGrafter"/>
</dbReference>
<evidence type="ECO:0000256" key="1">
    <source>
        <dbReference type="ARBA" id="ARBA00004555"/>
    </source>
</evidence>
<dbReference type="Proteomes" id="UP001291623">
    <property type="component" value="Unassembled WGS sequence"/>
</dbReference>
<dbReference type="PANTHER" id="PTHR31682:SF46">
    <property type="entry name" value="UDP-ARABINOPYRANOSE MUTASE 1"/>
    <property type="match status" value="1"/>
</dbReference>
<proteinExistence type="inferred from homology"/>
<reference evidence="5" key="1">
    <citation type="submission" date="2023-12" db="EMBL/GenBank/DDBJ databases">
        <title>Genome assembly of Anisodus tanguticus.</title>
        <authorList>
            <person name="Wang Y.-J."/>
        </authorList>
    </citation>
    <scope>NUCLEOTIDE SEQUENCE</scope>
    <source>
        <strain evidence="5">KB-2021</strain>
        <tissue evidence="5">Leaf</tissue>
    </source>
</reference>
<evidence type="ECO:0000313" key="6">
    <source>
        <dbReference type="Proteomes" id="UP001291623"/>
    </source>
</evidence>
<comment type="similarity">
    <text evidence="2">Belongs to the RGP family.</text>
</comment>
<accession>A0AAE1QTG9</accession>
<gene>
    <name evidence="5" type="ORF">RND71_040717</name>
</gene>
<organism evidence="5 6">
    <name type="scientific">Anisodus tanguticus</name>
    <dbReference type="NCBI Taxonomy" id="243964"/>
    <lineage>
        <taxon>Eukaryota</taxon>
        <taxon>Viridiplantae</taxon>
        <taxon>Streptophyta</taxon>
        <taxon>Embryophyta</taxon>
        <taxon>Tracheophyta</taxon>
        <taxon>Spermatophyta</taxon>
        <taxon>Magnoliopsida</taxon>
        <taxon>eudicotyledons</taxon>
        <taxon>Gunneridae</taxon>
        <taxon>Pentapetalae</taxon>
        <taxon>asterids</taxon>
        <taxon>lamiids</taxon>
        <taxon>Solanales</taxon>
        <taxon>Solanaceae</taxon>
        <taxon>Solanoideae</taxon>
        <taxon>Hyoscyameae</taxon>
        <taxon>Anisodus</taxon>
    </lineage>
</organism>
<dbReference type="GO" id="GO:0033356">
    <property type="term" value="P:UDP-L-arabinose metabolic process"/>
    <property type="evidence" value="ECO:0007669"/>
    <property type="project" value="TreeGrafter"/>
</dbReference>
<evidence type="ECO:0000256" key="4">
    <source>
        <dbReference type="ARBA" id="ARBA00023316"/>
    </source>
</evidence>
<dbReference type="InterPro" id="IPR037595">
    <property type="entry name" value="RGP_fam"/>
</dbReference>